<dbReference type="GO" id="GO:0005737">
    <property type="term" value="C:cytoplasm"/>
    <property type="evidence" value="ECO:0007669"/>
    <property type="project" value="UniProtKB-SubCell"/>
</dbReference>
<protein>
    <recommendedName>
        <fullName evidence="7">Endoribonuclease YbeY</fullName>
        <ecNumber evidence="7">3.1.-.-</ecNumber>
    </recommendedName>
</protein>
<keyword evidence="6 7" id="KW-0862">Zinc</keyword>
<dbReference type="AlphaFoldDB" id="A0A5M6D6U6"/>
<keyword evidence="3 7" id="KW-0479">Metal-binding</keyword>
<keyword evidence="7" id="KW-0698">rRNA processing</keyword>
<keyword evidence="5 7" id="KW-0378">Hydrolase</keyword>
<dbReference type="EC" id="3.1.-.-" evidence="7"/>
<dbReference type="NCBIfam" id="TIGR00043">
    <property type="entry name" value="rRNA maturation RNase YbeY"/>
    <property type="match status" value="1"/>
</dbReference>
<keyword evidence="2 7" id="KW-0540">Nuclease</keyword>
<evidence type="ECO:0000256" key="1">
    <source>
        <dbReference type="ARBA" id="ARBA00010875"/>
    </source>
</evidence>
<comment type="function">
    <text evidence="7">Single strand-specific metallo-endoribonuclease involved in late-stage 70S ribosome quality control and in maturation of the 3' terminus of the 16S rRNA.</text>
</comment>
<comment type="cofactor">
    <cofactor evidence="7">
        <name>Zn(2+)</name>
        <dbReference type="ChEBI" id="CHEBI:29105"/>
    </cofactor>
    <text evidence="7">Binds 1 zinc ion.</text>
</comment>
<dbReference type="InterPro" id="IPR023091">
    <property type="entry name" value="MetalPrtase_cat_dom_sf_prd"/>
</dbReference>
<feature type="binding site" evidence="7">
    <location>
        <position position="79"/>
    </location>
    <ligand>
        <name>Zn(2+)</name>
        <dbReference type="ChEBI" id="CHEBI:29105"/>
        <note>catalytic</note>
    </ligand>
</feature>
<keyword evidence="4 7" id="KW-0255">Endonuclease</keyword>
<dbReference type="PANTHER" id="PTHR46986:SF1">
    <property type="entry name" value="ENDORIBONUCLEASE YBEY, CHLOROPLASTIC"/>
    <property type="match status" value="1"/>
</dbReference>
<evidence type="ECO:0000313" key="8">
    <source>
        <dbReference type="EMBL" id="KAA5541559.1"/>
    </source>
</evidence>
<evidence type="ECO:0000256" key="2">
    <source>
        <dbReference type="ARBA" id="ARBA00022722"/>
    </source>
</evidence>
<gene>
    <name evidence="7 8" type="primary">ybeY</name>
    <name evidence="8" type="ORF">FYK55_17630</name>
</gene>
<comment type="caution">
    <text evidence="8">The sequence shown here is derived from an EMBL/GenBank/DDBJ whole genome shotgun (WGS) entry which is preliminary data.</text>
</comment>
<dbReference type="SUPFAM" id="SSF55486">
    <property type="entry name" value="Metalloproteases ('zincins'), catalytic domain"/>
    <property type="match status" value="1"/>
</dbReference>
<keyword evidence="7" id="KW-0963">Cytoplasm</keyword>
<dbReference type="InterPro" id="IPR002036">
    <property type="entry name" value="YbeY"/>
</dbReference>
<dbReference type="PANTHER" id="PTHR46986">
    <property type="entry name" value="ENDORIBONUCLEASE YBEY, CHLOROPLASTIC"/>
    <property type="match status" value="1"/>
</dbReference>
<feature type="binding site" evidence="7">
    <location>
        <position position="75"/>
    </location>
    <ligand>
        <name>Zn(2+)</name>
        <dbReference type="ChEBI" id="CHEBI:29105"/>
        <note>catalytic</note>
    </ligand>
</feature>
<evidence type="ECO:0000256" key="5">
    <source>
        <dbReference type="ARBA" id="ARBA00022801"/>
    </source>
</evidence>
<dbReference type="EMBL" id="VWOX01000010">
    <property type="protein sequence ID" value="KAA5541559.1"/>
    <property type="molecule type" value="Genomic_DNA"/>
</dbReference>
<dbReference type="Proteomes" id="UP000324479">
    <property type="component" value="Unassembled WGS sequence"/>
</dbReference>
<dbReference type="PROSITE" id="PS01306">
    <property type="entry name" value="UPF0054"/>
    <property type="match status" value="1"/>
</dbReference>
<evidence type="ECO:0000256" key="6">
    <source>
        <dbReference type="ARBA" id="ARBA00022833"/>
    </source>
</evidence>
<dbReference type="Pfam" id="PF02130">
    <property type="entry name" value="YbeY"/>
    <property type="match status" value="1"/>
</dbReference>
<organism evidence="8 9">
    <name type="scientific">Roseiconus nitratireducens</name>
    <dbReference type="NCBI Taxonomy" id="2605748"/>
    <lineage>
        <taxon>Bacteria</taxon>
        <taxon>Pseudomonadati</taxon>
        <taxon>Planctomycetota</taxon>
        <taxon>Planctomycetia</taxon>
        <taxon>Pirellulales</taxon>
        <taxon>Pirellulaceae</taxon>
        <taxon>Roseiconus</taxon>
    </lineage>
</organism>
<accession>A0A5M6D6U6</accession>
<dbReference type="HAMAP" id="MF_00009">
    <property type="entry name" value="Endoribonucl_YbeY"/>
    <property type="match status" value="1"/>
</dbReference>
<evidence type="ECO:0000256" key="4">
    <source>
        <dbReference type="ARBA" id="ARBA00022759"/>
    </source>
</evidence>
<dbReference type="GO" id="GO:0008270">
    <property type="term" value="F:zinc ion binding"/>
    <property type="evidence" value="ECO:0007669"/>
    <property type="project" value="UniProtKB-UniRule"/>
</dbReference>
<dbReference type="Gene3D" id="3.40.390.30">
    <property type="entry name" value="Metalloproteases ('zincins'), catalytic domain"/>
    <property type="match status" value="1"/>
</dbReference>
<name>A0A5M6D6U6_9BACT</name>
<evidence type="ECO:0000256" key="7">
    <source>
        <dbReference type="HAMAP-Rule" id="MF_00009"/>
    </source>
</evidence>
<evidence type="ECO:0000313" key="9">
    <source>
        <dbReference type="Proteomes" id="UP000324479"/>
    </source>
</evidence>
<dbReference type="GO" id="GO:0004222">
    <property type="term" value="F:metalloendopeptidase activity"/>
    <property type="evidence" value="ECO:0007669"/>
    <property type="project" value="InterPro"/>
</dbReference>
<dbReference type="InterPro" id="IPR020549">
    <property type="entry name" value="YbeY_CS"/>
</dbReference>
<keyword evidence="7" id="KW-0690">Ribosome biogenesis</keyword>
<dbReference type="GO" id="GO:0006364">
    <property type="term" value="P:rRNA processing"/>
    <property type="evidence" value="ECO:0007669"/>
    <property type="project" value="UniProtKB-UniRule"/>
</dbReference>
<keyword evidence="9" id="KW-1185">Reference proteome</keyword>
<comment type="similarity">
    <text evidence="1 7">Belongs to the endoribonuclease YbeY family.</text>
</comment>
<dbReference type="GO" id="GO:0004521">
    <property type="term" value="F:RNA endonuclease activity"/>
    <property type="evidence" value="ECO:0007669"/>
    <property type="project" value="UniProtKB-UniRule"/>
</dbReference>
<evidence type="ECO:0000256" key="3">
    <source>
        <dbReference type="ARBA" id="ARBA00022723"/>
    </source>
</evidence>
<feature type="binding site" evidence="7">
    <location>
        <position position="85"/>
    </location>
    <ligand>
        <name>Zn(2+)</name>
        <dbReference type="ChEBI" id="CHEBI:29105"/>
        <note>catalytic</note>
    </ligand>
</feature>
<comment type="subcellular location">
    <subcellularLocation>
        <location evidence="7">Cytoplasm</location>
    </subcellularLocation>
</comment>
<sequence>MSGELGVRFTDDATIHEINVRHLSHDYPTDVISFPYSDQPPRLEGELVASVDTALENAVEAGWAAGNELLLYVIHGVLHIAGMDDATPSQRREMRVAEQAVLNQLGIGGNSTTDRSRHGGLAR</sequence>
<proteinExistence type="inferred from homology"/>
<reference evidence="8 9" key="1">
    <citation type="submission" date="2019-08" db="EMBL/GenBank/DDBJ databases">
        <authorList>
            <person name="Dhanesh K."/>
            <person name="Kumar G."/>
            <person name="Sasikala C."/>
            <person name="Venkata Ramana C."/>
        </authorList>
    </citation>
    <scope>NUCLEOTIDE SEQUENCE [LARGE SCALE GENOMIC DNA]</scope>
    <source>
        <strain evidence="8 9">JC645</strain>
    </source>
</reference>